<feature type="transmembrane region" description="Helical" evidence="1">
    <location>
        <begin position="201"/>
        <end position="221"/>
    </location>
</feature>
<organism evidence="3 4">
    <name type="scientific">Piloderma croceum (strain F 1598)</name>
    <dbReference type="NCBI Taxonomy" id="765440"/>
    <lineage>
        <taxon>Eukaryota</taxon>
        <taxon>Fungi</taxon>
        <taxon>Dikarya</taxon>
        <taxon>Basidiomycota</taxon>
        <taxon>Agaricomycotina</taxon>
        <taxon>Agaricomycetes</taxon>
        <taxon>Agaricomycetidae</taxon>
        <taxon>Atheliales</taxon>
        <taxon>Atheliaceae</taxon>
        <taxon>Piloderma</taxon>
    </lineage>
</organism>
<dbReference type="EMBL" id="KN832989">
    <property type="protein sequence ID" value="KIM83937.1"/>
    <property type="molecule type" value="Genomic_DNA"/>
</dbReference>
<accession>A0A0C3C2Y0</accession>
<evidence type="ECO:0000313" key="4">
    <source>
        <dbReference type="Proteomes" id="UP000054166"/>
    </source>
</evidence>
<evidence type="ECO:0000256" key="1">
    <source>
        <dbReference type="SAM" id="Phobius"/>
    </source>
</evidence>
<dbReference type="STRING" id="765440.A0A0C3C2Y0"/>
<feature type="transmembrane region" description="Helical" evidence="1">
    <location>
        <begin position="12"/>
        <end position="36"/>
    </location>
</feature>
<keyword evidence="1" id="KW-0472">Membrane</keyword>
<evidence type="ECO:0000313" key="3">
    <source>
        <dbReference type="EMBL" id="KIM83937.1"/>
    </source>
</evidence>
<dbReference type="Proteomes" id="UP000054166">
    <property type="component" value="Unassembled WGS sequence"/>
</dbReference>
<feature type="transmembrane region" description="Helical" evidence="1">
    <location>
        <begin position="227"/>
        <end position="248"/>
    </location>
</feature>
<protein>
    <recommendedName>
        <fullName evidence="2">DUF6534 domain-containing protein</fullName>
    </recommendedName>
</protein>
<dbReference type="AlphaFoldDB" id="A0A0C3C2Y0"/>
<dbReference type="InParanoid" id="A0A0C3C2Y0"/>
<feature type="transmembrane region" description="Helical" evidence="1">
    <location>
        <begin position="85"/>
        <end position="107"/>
    </location>
</feature>
<dbReference type="PROSITE" id="PS51257">
    <property type="entry name" value="PROKAR_LIPOPROTEIN"/>
    <property type="match status" value="1"/>
</dbReference>
<reference evidence="3 4" key="1">
    <citation type="submission" date="2014-04" db="EMBL/GenBank/DDBJ databases">
        <authorList>
            <consortium name="DOE Joint Genome Institute"/>
            <person name="Kuo A."/>
            <person name="Tarkka M."/>
            <person name="Buscot F."/>
            <person name="Kohler A."/>
            <person name="Nagy L.G."/>
            <person name="Floudas D."/>
            <person name="Copeland A."/>
            <person name="Barry K.W."/>
            <person name="Cichocki N."/>
            <person name="Veneault-Fourrey C."/>
            <person name="LaButti K."/>
            <person name="Lindquist E.A."/>
            <person name="Lipzen A."/>
            <person name="Lundell T."/>
            <person name="Morin E."/>
            <person name="Murat C."/>
            <person name="Sun H."/>
            <person name="Tunlid A."/>
            <person name="Henrissat B."/>
            <person name="Grigoriev I.V."/>
            <person name="Hibbett D.S."/>
            <person name="Martin F."/>
            <person name="Nordberg H.P."/>
            <person name="Cantor M.N."/>
            <person name="Hua S.X."/>
        </authorList>
    </citation>
    <scope>NUCLEOTIDE SEQUENCE [LARGE SCALE GENOMIC DNA]</scope>
    <source>
        <strain evidence="3 4">F 1598</strain>
    </source>
</reference>
<evidence type="ECO:0000259" key="2">
    <source>
        <dbReference type="Pfam" id="PF20152"/>
    </source>
</evidence>
<keyword evidence="4" id="KW-1185">Reference proteome</keyword>
<dbReference type="PANTHER" id="PTHR40465:SF1">
    <property type="entry name" value="DUF6534 DOMAIN-CONTAINING PROTEIN"/>
    <property type="match status" value="1"/>
</dbReference>
<keyword evidence="1" id="KW-0812">Transmembrane</keyword>
<feature type="domain" description="DUF6534" evidence="2">
    <location>
        <begin position="166"/>
        <end position="252"/>
    </location>
</feature>
<feature type="transmembrane region" description="Helical" evidence="1">
    <location>
        <begin position="48"/>
        <end position="73"/>
    </location>
</feature>
<gene>
    <name evidence="3" type="ORF">PILCRDRAFT_818965</name>
</gene>
<proteinExistence type="predicted"/>
<keyword evidence="1" id="KW-1133">Transmembrane helix</keyword>
<reference evidence="4" key="2">
    <citation type="submission" date="2015-01" db="EMBL/GenBank/DDBJ databases">
        <title>Evolutionary Origins and Diversification of the Mycorrhizal Mutualists.</title>
        <authorList>
            <consortium name="DOE Joint Genome Institute"/>
            <consortium name="Mycorrhizal Genomics Consortium"/>
            <person name="Kohler A."/>
            <person name="Kuo A."/>
            <person name="Nagy L.G."/>
            <person name="Floudas D."/>
            <person name="Copeland A."/>
            <person name="Barry K.W."/>
            <person name="Cichocki N."/>
            <person name="Veneault-Fourrey C."/>
            <person name="LaButti K."/>
            <person name="Lindquist E.A."/>
            <person name="Lipzen A."/>
            <person name="Lundell T."/>
            <person name="Morin E."/>
            <person name="Murat C."/>
            <person name="Riley R."/>
            <person name="Ohm R."/>
            <person name="Sun H."/>
            <person name="Tunlid A."/>
            <person name="Henrissat B."/>
            <person name="Grigoriev I.V."/>
            <person name="Hibbett D.S."/>
            <person name="Martin F."/>
        </authorList>
    </citation>
    <scope>NUCLEOTIDE SEQUENCE [LARGE SCALE GENOMIC DNA]</scope>
    <source>
        <strain evidence="4">F 1598</strain>
    </source>
</reference>
<dbReference type="OrthoDB" id="3263055at2759"/>
<name>A0A0C3C2Y0_PILCF</name>
<feature type="transmembrane region" description="Helical" evidence="1">
    <location>
        <begin position="161"/>
        <end position="181"/>
    </location>
</feature>
<dbReference type="PANTHER" id="PTHR40465">
    <property type="entry name" value="CHROMOSOME 1, WHOLE GENOME SHOTGUN SEQUENCE"/>
    <property type="match status" value="1"/>
</dbReference>
<dbReference type="HOGENOM" id="CLU_046025_5_4_1"/>
<dbReference type="Pfam" id="PF20152">
    <property type="entry name" value="DUF6534"/>
    <property type="match status" value="1"/>
</dbReference>
<feature type="transmembrane region" description="Helical" evidence="1">
    <location>
        <begin position="119"/>
        <end position="141"/>
    </location>
</feature>
<sequence length="329" mass="36638">MSGPLKIDDTMGAAFIGVVVAASLWGVSCVQVWYYYTMYPKDAWYLKLLVAAVLIFDTIHQMLITHTLYTYLVSNFDNPLELGNLVWSLLVEVLFNGCTALLVQCFLTFRVWKLSNKSYILTGAVFLLVLAEFVSVVVYVIKSLKMTTFAELTKLKDLSMAVNALAAAGDVLIAVVLCYMLQKSRTSFKRSDTMISKLIIFTINTGLMTSICAVASLISIIAAPTTFIYITFYFTLGRFYSNSLMATLNARKAIRNAGEDESMSVSLRGIQRTGLSTANFKAPTNNIAIKVESTREFLRDRHDLYPGLPPTDEKIDMEQMDATVSRSDL</sequence>
<dbReference type="InterPro" id="IPR045339">
    <property type="entry name" value="DUF6534"/>
</dbReference>